<comment type="catalytic activity">
    <reaction evidence="8">
        <text>CDP-1L-myo-inositol + 1D-myo-inositol 3-phosphate = bis(1L-myo-inositol) 3,1'-phosphate 1-phosphate + CMP + H(+)</text>
        <dbReference type="Rhea" id="RHEA:31327"/>
        <dbReference type="ChEBI" id="CHEBI:15378"/>
        <dbReference type="ChEBI" id="CHEBI:58401"/>
        <dbReference type="ChEBI" id="CHEBI:60377"/>
        <dbReference type="ChEBI" id="CHEBI:62573"/>
        <dbReference type="ChEBI" id="CHEBI:62576"/>
        <dbReference type="EC" id="2.7.8.34"/>
    </reaction>
</comment>
<comment type="catalytic activity">
    <reaction evidence="1">
        <text>1D-myo-inositol 3-phosphate + CTP + H(+) = CDP-1L-myo-inositol + diphosphate</text>
        <dbReference type="Rhea" id="RHEA:30647"/>
        <dbReference type="ChEBI" id="CHEBI:15378"/>
        <dbReference type="ChEBI" id="CHEBI:33019"/>
        <dbReference type="ChEBI" id="CHEBI:37563"/>
        <dbReference type="ChEBI" id="CHEBI:58401"/>
        <dbReference type="ChEBI" id="CHEBI:62573"/>
        <dbReference type="EC" id="2.7.7.74"/>
    </reaction>
</comment>
<keyword evidence="7 9" id="KW-0808">Transferase</keyword>
<keyword evidence="10" id="KW-0812">Transmembrane</keyword>
<keyword evidence="12" id="KW-1185">Reference proteome</keyword>
<dbReference type="InterPro" id="IPR029044">
    <property type="entry name" value="Nucleotide-diphossugar_trans"/>
</dbReference>
<feature type="transmembrane region" description="Helical" evidence="10">
    <location>
        <begin position="473"/>
        <end position="491"/>
    </location>
</feature>
<name>D6Y5U9_THEBD</name>
<dbReference type="PROSITE" id="PS00379">
    <property type="entry name" value="CDP_ALCOHOL_P_TRANSF"/>
    <property type="match status" value="1"/>
</dbReference>
<dbReference type="Pfam" id="PF01066">
    <property type="entry name" value="CDP-OH_P_transf"/>
    <property type="match status" value="1"/>
</dbReference>
<dbReference type="EC" id="2.7.7.74" evidence="4"/>
<reference evidence="11 12" key="1">
    <citation type="submission" date="2010-01" db="EMBL/GenBank/DDBJ databases">
        <title>The complete genome of Thermobispora bispora DSM 43833.</title>
        <authorList>
            <consortium name="US DOE Joint Genome Institute (JGI-PGF)"/>
            <person name="Lucas S."/>
            <person name="Copeland A."/>
            <person name="Lapidus A."/>
            <person name="Glavina del Rio T."/>
            <person name="Dalin E."/>
            <person name="Tice H."/>
            <person name="Bruce D."/>
            <person name="Goodwin L."/>
            <person name="Pitluck S."/>
            <person name="Kyrpides N."/>
            <person name="Mavromatis K."/>
            <person name="Ivanova N."/>
            <person name="Mikhailova N."/>
            <person name="Chertkov O."/>
            <person name="Brettin T."/>
            <person name="Detter J.C."/>
            <person name="Han C."/>
            <person name="Larimer F."/>
            <person name="Land M."/>
            <person name="Hauser L."/>
            <person name="Markowitz V."/>
            <person name="Cheng J.-F."/>
            <person name="Hugenholtz P."/>
            <person name="Woyke T."/>
            <person name="Wu D."/>
            <person name="Jando M."/>
            <person name="Schneider S."/>
            <person name="Klenk H.-P."/>
            <person name="Eisen J.A."/>
        </authorList>
    </citation>
    <scope>NUCLEOTIDE SEQUENCE [LARGE SCALE GENOMIC DNA]</scope>
    <source>
        <strain evidence="12">ATCC 19993 / DSM 43833 / CBS 139.67 / JCM 10125 / KCTC 9307 / NBRC 14880 / R51</strain>
    </source>
</reference>
<evidence type="ECO:0000256" key="9">
    <source>
        <dbReference type="RuleBase" id="RU003750"/>
    </source>
</evidence>
<dbReference type="AlphaFoldDB" id="D6Y5U9"/>
<dbReference type="InterPro" id="IPR043130">
    <property type="entry name" value="CDP-OH_PTrfase_TM_dom"/>
</dbReference>
<dbReference type="Proteomes" id="UP000006640">
    <property type="component" value="Chromosome"/>
</dbReference>
<dbReference type="InterPro" id="IPR048254">
    <property type="entry name" value="CDP_ALCOHOL_P_TRANSF_CS"/>
</dbReference>
<dbReference type="GO" id="GO:0008654">
    <property type="term" value="P:phospholipid biosynthetic process"/>
    <property type="evidence" value="ECO:0007669"/>
    <property type="project" value="InterPro"/>
</dbReference>
<dbReference type="STRING" id="469371.Tbis_0720"/>
<comment type="similarity">
    <text evidence="3">In the N-terminal section; belongs to the MobA family.</text>
</comment>
<dbReference type="RefSeq" id="WP_013130978.1">
    <property type="nucleotide sequence ID" value="NC_014165.1"/>
</dbReference>
<keyword evidence="10" id="KW-0472">Membrane</keyword>
<feature type="transmembrane region" description="Helical" evidence="10">
    <location>
        <begin position="286"/>
        <end position="306"/>
    </location>
</feature>
<evidence type="ECO:0000256" key="4">
    <source>
        <dbReference type="ARBA" id="ARBA00012504"/>
    </source>
</evidence>
<dbReference type="SUPFAM" id="SSF53448">
    <property type="entry name" value="Nucleotide-diphospho-sugar transferases"/>
    <property type="match status" value="1"/>
</dbReference>
<dbReference type="GO" id="GO:0016780">
    <property type="term" value="F:phosphotransferase activity, for other substituted phosphate groups"/>
    <property type="evidence" value="ECO:0007669"/>
    <property type="project" value="InterPro"/>
</dbReference>
<evidence type="ECO:0000313" key="11">
    <source>
        <dbReference type="EMBL" id="ADG87445.1"/>
    </source>
</evidence>
<proteinExistence type="inferred from homology"/>
<evidence type="ECO:0000256" key="1">
    <source>
        <dbReference type="ARBA" id="ARBA00000729"/>
    </source>
</evidence>
<evidence type="ECO:0000256" key="2">
    <source>
        <dbReference type="ARBA" id="ARBA00006982"/>
    </source>
</evidence>
<evidence type="ECO:0000256" key="5">
    <source>
        <dbReference type="ARBA" id="ARBA00013268"/>
    </source>
</evidence>
<protein>
    <recommendedName>
        <fullName evidence="6">Bifunctional IPC transferase and DIPP synthase</fullName>
        <ecNumber evidence="4">2.7.7.74</ecNumber>
        <ecNumber evidence="5">2.7.8.34</ecNumber>
    </recommendedName>
</protein>
<feature type="transmembrane region" description="Helical" evidence="10">
    <location>
        <begin position="358"/>
        <end position="383"/>
    </location>
</feature>
<keyword evidence="10" id="KW-1133">Transmembrane helix</keyword>
<organism evidence="11 12">
    <name type="scientific">Thermobispora bispora (strain ATCC 19993 / DSM 43833 / CBS 139.67 / JCM 10125 / KCTC 9307 / NBRC 14880 / R51)</name>
    <dbReference type="NCBI Taxonomy" id="469371"/>
    <lineage>
        <taxon>Bacteria</taxon>
        <taxon>Bacillati</taxon>
        <taxon>Actinomycetota</taxon>
        <taxon>Actinomycetes</taxon>
        <taxon>Streptosporangiales</taxon>
        <taxon>Streptosporangiaceae</taxon>
        <taxon>Thermobispora</taxon>
    </lineage>
</organism>
<evidence type="ECO:0000256" key="8">
    <source>
        <dbReference type="ARBA" id="ARBA00049235"/>
    </source>
</evidence>
<dbReference type="EMBL" id="CP001874">
    <property type="protein sequence ID" value="ADG87445.1"/>
    <property type="molecule type" value="Genomic_DNA"/>
</dbReference>
<dbReference type="InterPro" id="IPR000462">
    <property type="entry name" value="CDP-OH_P_trans"/>
</dbReference>
<evidence type="ECO:0000256" key="10">
    <source>
        <dbReference type="SAM" id="Phobius"/>
    </source>
</evidence>
<evidence type="ECO:0000256" key="7">
    <source>
        <dbReference type="ARBA" id="ARBA00022679"/>
    </source>
</evidence>
<comment type="similarity">
    <text evidence="9">Belongs to the CDP-alcohol phosphatidyltransferase class-I family.</text>
</comment>
<dbReference type="EC" id="2.7.8.34" evidence="5"/>
<dbReference type="GO" id="GO:0016020">
    <property type="term" value="C:membrane"/>
    <property type="evidence" value="ECO:0007669"/>
    <property type="project" value="InterPro"/>
</dbReference>
<evidence type="ECO:0000313" key="12">
    <source>
        <dbReference type="Proteomes" id="UP000006640"/>
    </source>
</evidence>
<dbReference type="KEGG" id="tbi:Tbis_0720"/>
<dbReference type="Gene3D" id="1.20.120.1760">
    <property type="match status" value="1"/>
</dbReference>
<sequence length="499" mass="51460">MEADPIRSGTARGDPGAEPGTVAVVVATTPVASLPCAAGGTLLDRVTEQLAMLPIREVHIVARDIAGGADTGAHGVTVSDGLAEDLRTVAKLARTAISPLAVLPADLLAHTEALALLLGHPARPTGAIVAGGAPGPLRPPVRIEQDRIASAGTSFHRVGQANATFRGVLLVGRDHLAGLAEVAEELADLVAGRNLAGVGDHELPELLLAGLVRVGVPVKAVPIGGLHCTRVGDADEAGRALRELAAVDVDAARLDAAIKSDDGFFTTFCVSSWSRHLVRLAAKAHLTPNTVTGMSVGLAVIAAVWFTGGHRGAMLTGAVALYLSFVLDCVDGQLARYTGRFSALGGWLDAICDRLKEFIVYAGLAIGYPGGGAWPLAIAALLVQVTRHMADFAYAGARADARRDAPRPRRPLTVPWDDAPSGGARGGAAGSVLALAWRFDGGAGYWLKKMIVLPVGERTAVIAVTAGLFDARVTFLTLLGWGLIALAYTVAGRMARSLA</sequence>
<evidence type="ECO:0000256" key="3">
    <source>
        <dbReference type="ARBA" id="ARBA00007897"/>
    </source>
</evidence>
<comment type="similarity">
    <text evidence="2">In the C-terminal section; belongs to the CDP-alcohol phosphatidyltransferase class-I family.</text>
</comment>
<dbReference type="eggNOG" id="COG0558">
    <property type="taxonomic scope" value="Bacteria"/>
</dbReference>
<accession>D6Y5U9</accession>
<dbReference type="OrthoDB" id="4850070at2"/>
<evidence type="ECO:0000256" key="6">
    <source>
        <dbReference type="ARBA" id="ARBA00018322"/>
    </source>
</evidence>
<dbReference type="HOGENOM" id="CLU_025571_0_0_11"/>
<gene>
    <name evidence="11" type="ordered locus">Tbis_0720</name>
</gene>